<gene>
    <name evidence="2" type="ORF">GLOTRDRAFT_141547</name>
</gene>
<sequence>MQLRILGAFAFLALAGNVAALPVAEPAPSLVVLDARAVTVHPTFAGDLKSIVIPELTAADRKDAKTLKKAQAKIAKKTAQQKVIAGRQQAALARVETAINAASSALKLSGSLNVDIINDFHTSRSDEDSHATFKFKAPICAPECTGHAYNPKAKDGQVARIFSAAHNSIFGGEPRKGIL</sequence>
<protein>
    <submittedName>
        <fullName evidence="2">Uncharacterized protein</fullName>
    </submittedName>
</protein>
<reference evidence="2 3" key="1">
    <citation type="journal article" date="2012" name="Science">
        <title>The Paleozoic origin of enzymatic lignin decomposition reconstructed from 31 fungal genomes.</title>
        <authorList>
            <person name="Floudas D."/>
            <person name="Binder M."/>
            <person name="Riley R."/>
            <person name="Barry K."/>
            <person name="Blanchette R.A."/>
            <person name="Henrissat B."/>
            <person name="Martinez A.T."/>
            <person name="Otillar R."/>
            <person name="Spatafora J.W."/>
            <person name="Yadav J.S."/>
            <person name="Aerts A."/>
            <person name="Benoit I."/>
            <person name="Boyd A."/>
            <person name="Carlson A."/>
            <person name="Copeland A."/>
            <person name="Coutinho P.M."/>
            <person name="de Vries R.P."/>
            <person name="Ferreira P."/>
            <person name="Findley K."/>
            <person name="Foster B."/>
            <person name="Gaskell J."/>
            <person name="Glotzer D."/>
            <person name="Gorecki P."/>
            <person name="Heitman J."/>
            <person name="Hesse C."/>
            <person name="Hori C."/>
            <person name="Igarashi K."/>
            <person name="Jurgens J.A."/>
            <person name="Kallen N."/>
            <person name="Kersten P."/>
            <person name="Kohler A."/>
            <person name="Kuees U."/>
            <person name="Kumar T.K.A."/>
            <person name="Kuo A."/>
            <person name="LaButti K."/>
            <person name="Larrondo L.F."/>
            <person name="Lindquist E."/>
            <person name="Ling A."/>
            <person name="Lombard V."/>
            <person name="Lucas S."/>
            <person name="Lundell T."/>
            <person name="Martin R."/>
            <person name="McLaughlin D.J."/>
            <person name="Morgenstern I."/>
            <person name="Morin E."/>
            <person name="Murat C."/>
            <person name="Nagy L.G."/>
            <person name="Nolan M."/>
            <person name="Ohm R.A."/>
            <person name="Patyshakuliyeva A."/>
            <person name="Rokas A."/>
            <person name="Ruiz-Duenas F.J."/>
            <person name="Sabat G."/>
            <person name="Salamov A."/>
            <person name="Samejima M."/>
            <person name="Schmutz J."/>
            <person name="Slot J.C."/>
            <person name="St John F."/>
            <person name="Stenlid J."/>
            <person name="Sun H."/>
            <person name="Sun S."/>
            <person name="Syed K."/>
            <person name="Tsang A."/>
            <person name="Wiebenga A."/>
            <person name="Young D."/>
            <person name="Pisabarro A."/>
            <person name="Eastwood D.C."/>
            <person name="Martin F."/>
            <person name="Cullen D."/>
            <person name="Grigoriev I.V."/>
            <person name="Hibbett D.S."/>
        </authorList>
    </citation>
    <scope>NUCLEOTIDE SEQUENCE [LARGE SCALE GENOMIC DNA]</scope>
    <source>
        <strain evidence="2 3">ATCC 11539</strain>
    </source>
</reference>
<dbReference type="EMBL" id="KB469317">
    <property type="protein sequence ID" value="EPQ50364.1"/>
    <property type="molecule type" value="Genomic_DNA"/>
</dbReference>
<dbReference type="OrthoDB" id="2900904at2759"/>
<evidence type="ECO:0000313" key="2">
    <source>
        <dbReference type="EMBL" id="EPQ50364.1"/>
    </source>
</evidence>
<evidence type="ECO:0000313" key="3">
    <source>
        <dbReference type="Proteomes" id="UP000030669"/>
    </source>
</evidence>
<accession>S7RD60</accession>
<dbReference type="OMA" id="PESHATF"/>
<feature type="signal peptide" evidence="1">
    <location>
        <begin position="1"/>
        <end position="20"/>
    </location>
</feature>
<dbReference type="HOGENOM" id="CLU_1503604_0_0_1"/>
<dbReference type="KEGG" id="gtr:GLOTRDRAFT_141547"/>
<organism evidence="2 3">
    <name type="scientific">Gloeophyllum trabeum (strain ATCC 11539 / FP-39264 / Madison 617)</name>
    <name type="common">Brown rot fungus</name>
    <dbReference type="NCBI Taxonomy" id="670483"/>
    <lineage>
        <taxon>Eukaryota</taxon>
        <taxon>Fungi</taxon>
        <taxon>Dikarya</taxon>
        <taxon>Basidiomycota</taxon>
        <taxon>Agaricomycotina</taxon>
        <taxon>Agaricomycetes</taxon>
        <taxon>Gloeophyllales</taxon>
        <taxon>Gloeophyllaceae</taxon>
        <taxon>Gloeophyllum</taxon>
    </lineage>
</organism>
<dbReference type="RefSeq" id="XP_007871198.1">
    <property type="nucleotide sequence ID" value="XM_007873007.1"/>
</dbReference>
<keyword evidence="1" id="KW-0732">Signal</keyword>
<dbReference type="eggNOG" id="ENOG502RQFZ">
    <property type="taxonomic scope" value="Eukaryota"/>
</dbReference>
<dbReference type="GeneID" id="19304808"/>
<feature type="chain" id="PRO_5004544527" evidence="1">
    <location>
        <begin position="21"/>
        <end position="179"/>
    </location>
</feature>
<dbReference type="AlphaFoldDB" id="S7RD60"/>
<proteinExistence type="predicted"/>
<keyword evidence="3" id="KW-1185">Reference proteome</keyword>
<name>S7RD60_GLOTA</name>
<evidence type="ECO:0000256" key="1">
    <source>
        <dbReference type="SAM" id="SignalP"/>
    </source>
</evidence>
<dbReference type="Proteomes" id="UP000030669">
    <property type="component" value="Unassembled WGS sequence"/>
</dbReference>